<accession>A0A1I2IYY0</accession>
<name>A0A1I2IYY0_9BACT</name>
<dbReference type="RefSeq" id="WP_143141581.1">
    <property type="nucleotide sequence ID" value="NZ_FOMX01000103.1"/>
</dbReference>
<sequence>MTSATNLRQAVELHLIPFVRPIGMSKMANRGPVRPGVVACTLGRALGDGRSSVLQVWCEVPELAAPVEVAMSTPKCQAAVLAGPHRWSHRLVSGEIDPTERPATIIVVSANLVVLDAGGRRVSFKFPVQDISKADAAHVSGWWTTPAGTQAATVLRIGDRTWHFEPSGKLLPTPVAAP</sequence>
<protein>
    <submittedName>
        <fullName evidence="1">Uncharacterized protein</fullName>
    </submittedName>
</protein>
<dbReference type="Proteomes" id="UP000199400">
    <property type="component" value="Unassembled WGS sequence"/>
</dbReference>
<reference evidence="2" key="1">
    <citation type="submission" date="2016-10" db="EMBL/GenBank/DDBJ databases">
        <authorList>
            <person name="Varghese N."/>
            <person name="Submissions S."/>
        </authorList>
    </citation>
    <scope>NUCLEOTIDE SEQUENCE [LARGE SCALE GENOMIC DNA]</scope>
    <source>
        <strain evidence="2">ATCC 25963</strain>
    </source>
</reference>
<dbReference type="OrthoDB" id="9956418at2"/>
<organism evidence="1 2">
    <name type="scientific">Nannocystis exedens</name>
    <dbReference type="NCBI Taxonomy" id="54"/>
    <lineage>
        <taxon>Bacteria</taxon>
        <taxon>Pseudomonadati</taxon>
        <taxon>Myxococcota</taxon>
        <taxon>Polyangia</taxon>
        <taxon>Nannocystales</taxon>
        <taxon>Nannocystaceae</taxon>
        <taxon>Nannocystis</taxon>
    </lineage>
</organism>
<dbReference type="AlphaFoldDB" id="A0A1I2IYY0"/>
<dbReference type="STRING" id="54.SAMN02745121_09090"/>
<gene>
    <name evidence="1" type="ORF">SAMN02745121_09090</name>
</gene>
<evidence type="ECO:0000313" key="2">
    <source>
        <dbReference type="Proteomes" id="UP000199400"/>
    </source>
</evidence>
<evidence type="ECO:0000313" key="1">
    <source>
        <dbReference type="EMBL" id="SFF47389.1"/>
    </source>
</evidence>
<proteinExistence type="predicted"/>
<keyword evidence="2" id="KW-1185">Reference proteome</keyword>
<dbReference type="EMBL" id="FOMX01000103">
    <property type="protein sequence ID" value="SFF47389.1"/>
    <property type="molecule type" value="Genomic_DNA"/>
</dbReference>